<keyword evidence="7" id="KW-0057">Aromatic amino acid biosynthesis</keyword>
<sequence length="271" mass="28615">MDAVAAVRLAQKRREREVSLAQLKELAAQAQPARNIAHTLASQERPVQIIAEVKTASATFVSLGQVPAAATLARTYAAAGASAISVVTQVGGYAGSIKQLDAVAKAVDAPIIVNDLPVTTYQIHEARAHGADGITFTMQAQSEIALESLIERTHQLGMTSMVQVRSRREALQAMALGAQMISVDARDYVTGQIDPTLFAQIADVLGNRVIRVAAGGVRGPHDVMQYAKDGANVVVVGQAAILATDIQQFVSNLVSAGSHPALHKLTREKNL</sequence>
<dbReference type="GO" id="GO:0000162">
    <property type="term" value="P:L-tryptophan biosynthetic process"/>
    <property type="evidence" value="ECO:0007669"/>
    <property type="project" value="UniProtKB-KW"/>
</dbReference>
<dbReference type="KEGG" id="agh:M3I41_03840"/>
<dbReference type="GO" id="GO:0004640">
    <property type="term" value="F:phosphoribosylanthranilate isomerase activity"/>
    <property type="evidence" value="ECO:0007669"/>
    <property type="project" value="TreeGrafter"/>
</dbReference>
<evidence type="ECO:0000256" key="5">
    <source>
        <dbReference type="ARBA" id="ARBA00022793"/>
    </source>
</evidence>
<dbReference type="InterPro" id="IPR013785">
    <property type="entry name" value="Aldolase_TIM"/>
</dbReference>
<keyword evidence="5" id="KW-0210">Decarboxylase</keyword>
<evidence type="ECO:0000313" key="10">
    <source>
        <dbReference type="EMBL" id="UQF80412.1"/>
    </source>
</evidence>
<keyword evidence="4" id="KW-0028">Amino-acid biosynthesis</keyword>
<reference evidence="10" key="1">
    <citation type="submission" date="2022-05" db="EMBL/GenBank/DDBJ databases">
        <title>Using nanopore sequencing to obtain complete genomes from saliva samples.</title>
        <authorList>
            <person name="Baker J.L."/>
        </authorList>
    </citation>
    <scope>NUCLEOTIDE SEQUENCE</scope>
    <source>
        <strain evidence="10">JCVI-JB-Ag32</strain>
    </source>
</reference>
<evidence type="ECO:0000259" key="9">
    <source>
        <dbReference type="Pfam" id="PF00218"/>
    </source>
</evidence>
<evidence type="ECO:0000256" key="8">
    <source>
        <dbReference type="ARBA" id="ARBA00023239"/>
    </source>
</evidence>
<keyword evidence="8" id="KW-0456">Lyase</keyword>
<dbReference type="PANTHER" id="PTHR22854:SF2">
    <property type="entry name" value="INDOLE-3-GLYCEROL-PHOSPHATE SYNTHASE"/>
    <property type="match status" value="1"/>
</dbReference>
<dbReference type="PANTHER" id="PTHR22854">
    <property type="entry name" value="TRYPTOPHAN BIOSYNTHESIS PROTEIN"/>
    <property type="match status" value="1"/>
</dbReference>
<comment type="catalytic activity">
    <reaction evidence="1">
        <text>1-(2-carboxyphenylamino)-1-deoxy-D-ribulose 5-phosphate + H(+) = (1S,2R)-1-C-(indol-3-yl)glycerol 3-phosphate + CO2 + H2O</text>
        <dbReference type="Rhea" id="RHEA:23476"/>
        <dbReference type="ChEBI" id="CHEBI:15377"/>
        <dbReference type="ChEBI" id="CHEBI:15378"/>
        <dbReference type="ChEBI" id="CHEBI:16526"/>
        <dbReference type="ChEBI" id="CHEBI:58613"/>
        <dbReference type="ChEBI" id="CHEBI:58866"/>
        <dbReference type="EC" id="4.1.1.48"/>
    </reaction>
</comment>
<evidence type="ECO:0000256" key="2">
    <source>
        <dbReference type="ARBA" id="ARBA00004696"/>
    </source>
</evidence>
<dbReference type="InterPro" id="IPR011060">
    <property type="entry name" value="RibuloseP-bd_barrel"/>
</dbReference>
<evidence type="ECO:0000256" key="3">
    <source>
        <dbReference type="ARBA" id="ARBA00012362"/>
    </source>
</evidence>
<evidence type="ECO:0000256" key="6">
    <source>
        <dbReference type="ARBA" id="ARBA00022822"/>
    </source>
</evidence>
<gene>
    <name evidence="10" type="ORF">M3I41_03840</name>
</gene>
<dbReference type="EMBL" id="CP097095">
    <property type="protein sequence ID" value="UQF80412.1"/>
    <property type="molecule type" value="Genomic_DNA"/>
</dbReference>
<dbReference type="InterPro" id="IPR045186">
    <property type="entry name" value="Indole-3-glycerol_P_synth"/>
</dbReference>
<feature type="domain" description="Indole-3-glycerol phosphate synthase" evidence="9">
    <location>
        <begin position="11"/>
        <end position="253"/>
    </location>
</feature>
<proteinExistence type="predicted"/>
<dbReference type="SUPFAM" id="SSF51366">
    <property type="entry name" value="Ribulose-phoshate binding barrel"/>
    <property type="match status" value="1"/>
</dbReference>
<dbReference type="GO" id="GO:0004425">
    <property type="term" value="F:indole-3-glycerol-phosphate synthase activity"/>
    <property type="evidence" value="ECO:0007669"/>
    <property type="project" value="UniProtKB-EC"/>
</dbReference>
<dbReference type="AlphaFoldDB" id="A0A9E7ARJ8"/>
<organism evidence="10 11">
    <name type="scientific">Actinomyces graevenitzii</name>
    <dbReference type="NCBI Taxonomy" id="55565"/>
    <lineage>
        <taxon>Bacteria</taxon>
        <taxon>Bacillati</taxon>
        <taxon>Actinomycetota</taxon>
        <taxon>Actinomycetes</taxon>
        <taxon>Actinomycetales</taxon>
        <taxon>Actinomycetaceae</taxon>
        <taxon>Actinomyces</taxon>
    </lineage>
</organism>
<name>A0A9E7ARJ8_9ACTO</name>
<dbReference type="Pfam" id="PF00218">
    <property type="entry name" value="IGPS"/>
    <property type="match status" value="1"/>
</dbReference>
<dbReference type="EC" id="4.1.1.48" evidence="3"/>
<protein>
    <recommendedName>
        <fullName evidence="3">indole-3-glycerol-phosphate synthase</fullName>
        <ecNumber evidence="3">4.1.1.48</ecNumber>
    </recommendedName>
</protein>
<dbReference type="Proteomes" id="UP000830236">
    <property type="component" value="Chromosome"/>
</dbReference>
<dbReference type="Gene3D" id="3.20.20.70">
    <property type="entry name" value="Aldolase class I"/>
    <property type="match status" value="1"/>
</dbReference>
<comment type="pathway">
    <text evidence="2">Amino-acid biosynthesis; L-tryptophan biosynthesis; L-tryptophan from chorismate: step 4/5.</text>
</comment>
<evidence type="ECO:0000256" key="4">
    <source>
        <dbReference type="ARBA" id="ARBA00022605"/>
    </source>
</evidence>
<accession>A0A9E7ARJ8</accession>
<dbReference type="InterPro" id="IPR013798">
    <property type="entry name" value="Indole-3-glycerol_P_synth_dom"/>
</dbReference>
<evidence type="ECO:0000256" key="1">
    <source>
        <dbReference type="ARBA" id="ARBA00001633"/>
    </source>
</evidence>
<keyword evidence="6" id="KW-0822">Tryptophan biosynthesis</keyword>
<evidence type="ECO:0000313" key="11">
    <source>
        <dbReference type="Proteomes" id="UP000830236"/>
    </source>
</evidence>
<evidence type="ECO:0000256" key="7">
    <source>
        <dbReference type="ARBA" id="ARBA00023141"/>
    </source>
</evidence>